<dbReference type="GO" id="GO:0004519">
    <property type="term" value="F:endonuclease activity"/>
    <property type="evidence" value="ECO:0007669"/>
    <property type="project" value="UniProtKB-KW"/>
</dbReference>
<feature type="compositionally biased region" description="Basic and acidic residues" evidence="1">
    <location>
        <begin position="302"/>
        <end position="319"/>
    </location>
</feature>
<gene>
    <name evidence="3" type="ORF">JDP02_03210</name>
</gene>
<name>A0A8I1L7A2_9CORY</name>
<accession>A0A8I1L7A2</accession>
<keyword evidence="4" id="KW-1185">Reference proteome</keyword>
<dbReference type="AlphaFoldDB" id="A0A8I1L7A2"/>
<evidence type="ECO:0000313" key="3">
    <source>
        <dbReference type="EMBL" id="MBK3427521.1"/>
    </source>
</evidence>
<keyword evidence="3" id="KW-0255">Endonuclease</keyword>
<evidence type="ECO:0000256" key="1">
    <source>
        <dbReference type="SAM" id="MobiDB-lite"/>
    </source>
</evidence>
<feature type="region of interest" description="Disordered" evidence="1">
    <location>
        <begin position="302"/>
        <end position="346"/>
    </location>
</feature>
<proteinExistence type="predicted"/>
<evidence type="ECO:0000259" key="2">
    <source>
        <dbReference type="SMART" id="SM00507"/>
    </source>
</evidence>
<dbReference type="SMART" id="SM00507">
    <property type="entry name" value="HNHc"/>
    <property type="match status" value="1"/>
</dbReference>
<sequence>MEHIRAYIAALNSAMDLLAEAADASAADLTAAGMPDATADTIAQLAQVYFGTTSFRRRQRRAVDGARRNRHSLPTLAVIEKHARRAPTQARAWALRAELTHIACDTREMERRARKKLREMRAPREPKPGVRLRRRAAGKPWTLSITGPSALIAELHQHAGSLADVASLFRAGTGAAATVRTNVVVPLDKLVGVAHGSDDVVLTMTNGAQITGAELAQRALAEEGFVTLLHPVEGPVNLYRMRRGATWKQFMMAAAENPTCPVKGCNKPADECQVHHIFSWAGGGWTNAKNLTTACAYHNGRNDDHRTGPPRNGRFERTARGVRWVNPWDPPPPDLVDTGPTNTTTA</sequence>
<feature type="domain" description="HNH nuclease" evidence="2">
    <location>
        <begin position="246"/>
        <end position="300"/>
    </location>
</feature>
<dbReference type="Proteomes" id="UP000603369">
    <property type="component" value="Unassembled WGS sequence"/>
</dbReference>
<dbReference type="InterPro" id="IPR003615">
    <property type="entry name" value="HNH_nuc"/>
</dbReference>
<protein>
    <submittedName>
        <fullName evidence="3">HNH endonuclease</fullName>
    </submittedName>
</protein>
<comment type="caution">
    <text evidence="3">The sequence shown here is derived from an EMBL/GenBank/DDBJ whole genome shotgun (WGS) entry which is preliminary data.</text>
</comment>
<dbReference type="EMBL" id="JAEHFL010000003">
    <property type="protein sequence ID" value="MBK3427521.1"/>
    <property type="molecule type" value="Genomic_DNA"/>
</dbReference>
<evidence type="ECO:0000313" key="4">
    <source>
        <dbReference type="Proteomes" id="UP000603369"/>
    </source>
</evidence>
<dbReference type="CDD" id="cd00085">
    <property type="entry name" value="HNHc"/>
    <property type="match status" value="1"/>
</dbReference>
<dbReference type="Gene3D" id="1.10.30.50">
    <property type="match status" value="1"/>
</dbReference>
<keyword evidence="3" id="KW-0540">Nuclease</keyword>
<reference evidence="3 4" key="1">
    <citation type="submission" date="2020-12" db="EMBL/GenBank/DDBJ databases">
        <title>Draft genome sequence of the commensal strain Corynebacterium tuberculostearicum MFP09/CIP 102622 isolated from human skin.</title>
        <authorList>
            <person name="Boukerb A.M."/>
            <person name="Janvier X."/>
            <person name="Feuilloley M.G.J."/>
            <person name="Groboillot A."/>
        </authorList>
    </citation>
    <scope>NUCLEOTIDE SEQUENCE [LARGE SCALE GENOMIC DNA]</scope>
    <source>
        <strain evidence="3 4">CIP 102622</strain>
    </source>
</reference>
<organism evidence="3 4">
    <name type="scientific">Corynebacterium tuberculostearicum</name>
    <dbReference type="NCBI Taxonomy" id="38304"/>
    <lineage>
        <taxon>Bacteria</taxon>
        <taxon>Bacillati</taxon>
        <taxon>Actinomycetota</taxon>
        <taxon>Actinomycetes</taxon>
        <taxon>Mycobacteriales</taxon>
        <taxon>Corynebacteriaceae</taxon>
        <taxon>Corynebacterium</taxon>
    </lineage>
</organism>
<keyword evidence="3" id="KW-0378">Hydrolase</keyword>
<dbReference type="RefSeq" id="WP_200435450.1">
    <property type="nucleotide sequence ID" value="NZ_JAEHFL010000003.1"/>
</dbReference>